<proteinExistence type="predicted"/>
<accession>A0AA35TZ41</accession>
<dbReference type="Proteomes" id="UP001174909">
    <property type="component" value="Unassembled WGS sequence"/>
</dbReference>
<feature type="compositionally biased region" description="Low complexity" evidence="3">
    <location>
        <begin position="1"/>
        <end position="15"/>
    </location>
</feature>
<evidence type="ECO:0000259" key="4">
    <source>
        <dbReference type="PROSITE" id="PS51076"/>
    </source>
</evidence>
<keyword evidence="1" id="KW-0805">Transcription regulation</keyword>
<name>A0AA35TZ41_GEOBA</name>
<dbReference type="InterPro" id="IPR008984">
    <property type="entry name" value="SMAD_FHA_dom_sf"/>
</dbReference>
<evidence type="ECO:0000256" key="1">
    <source>
        <dbReference type="ARBA" id="ARBA00023015"/>
    </source>
</evidence>
<dbReference type="EMBL" id="CASHTH010004364">
    <property type="protein sequence ID" value="CAI8056492.1"/>
    <property type="molecule type" value="Genomic_DNA"/>
</dbReference>
<evidence type="ECO:0000256" key="2">
    <source>
        <dbReference type="ARBA" id="ARBA00023163"/>
    </source>
</evidence>
<reference evidence="5" key="1">
    <citation type="submission" date="2023-03" db="EMBL/GenBank/DDBJ databases">
        <authorList>
            <person name="Steffen K."/>
            <person name="Cardenas P."/>
        </authorList>
    </citation>
    <scope>NUCLEOTIDE SEQUENCE</scope>
</reference>
<sequence>MSGESPSDTSPSSQPEAPAARRVGSQQCHGHQSTYACHVHSADTQGLGIPHSVWPGGGHSSVAPYTPVTPQTLSGPSDLHSAPAYPAFSGYQVPHSMAPPPRPSPSFPPLPKLPTPDFWCTIAYFEMDTQVGEIFKVPSSLPSVTVDGYVDPSGGDRFCLGRLSNVHRTEASDRARLHIGKGVILDEKNEGEVWIKCMSEHSIFVQSNFLDYQSGRAPGDAVHKIYPKAFIKVFDLHQCYSEMQKQTAEACAAVAAQTAAVRGNMAGGNIRIEPNMAKGIGVDDLRRLCILRLSFVKGWGPDYRRQSIKETPCWVEITLHRALQLLDNVLHNLPSETQLQEVGEVSQYP</sequence>
<keyword evidence="2" id="KW-0804">Transcription</keyword>
<dbReference type="InterPro" id="IPR001132">
    <property type="entry name" value="SMAD_dom_Dwarfin-type"/>
</dbReference>
<dbReference type="PANTHER" id="PTHR13703">
    <property type="entry name" value="SMAD"/>
    <property type="match status" value="1"/>
</dbReference>
<dbReference type="InterPro" id="IPR017855">
    <property type="entry name" value="SMAD-like_dom_sf"/>
</dbReference>
<dbReference type="Gene3D" id="2.60.200.10">
    <property type="match status" value="1"/>
</dbReference>
<protein>
    <submittedName>
        <fullName evidence="5">Mothers against decapentaplegic homolog 4</fullName>
    </submittedName>
</protein>
<evidence type="ECO:0000313" key="5">
    <source>
        <dbReference type="EMBL" id="CAI8056492.1"/>
    </source>
</evidence>
<dbReference type="AlphaFoldDB" id="A0AA35TZ41"/>
<evidence type="ECO:0000313" key="6">
    <source>
        <dbReference type="Proteomes" id="UP001174909"/>
    </source>
</evidence>
<dbReference type="GO" id="GO:0030154">
    <property type="term" value="P:cell differentiation"/>
    <property type="evidence" value="ECO:0007669"/>
    <property type="project" value="TreeGrafter"/>
</dbReference>
<dbReference type="GO" id="GO:0070411">
    <property type="term" value="F:I-SMAD binding"/>
    <property type="evidence" value="ECO:0007669"/>
    <property type="project" value="TreeGrafter"/>
</dbReference>
<dbReference type="CDD" id="cd10498">
    <property type="entry name" value="MH2_SMAD_4"/>
    <property type="match status" value="1"/>
</dbReference>
<feature type="region of interest" description="Disordered" evidence="3">
    <location>
        <begin position="1"/>
        <end position="30"/>
    </location>
</feature>
<dbReference type="GO" id="GO:0000981">
    <property type="term" value="F:DNA-binding transcription factor activity, RNA polymerase II-specific"/>
    <property type="evidence" value="ECO:0007669"/>
    <property type="project" value="TreeGrafter"/>
</dbReference>
<gene>
    <name evidence="5" type="ORF">GBAR_LOCUS30789</name>
</gene>
<feature type="domain" description="MH2" evidence="4">
    <location>
        <begin position="119"/>
        <end position="346"/>
    </location>
</feature>
<dbReference type="GO" id="GO:0060395">
    <property type="term" value="P:SMAD protein signal transduction"/>
    <property type="evidence" value="ECO:0007669"/>
    <property type="project" value="TreeGrafter"/>
</dbReference>
<comment type="caution">
    <text evidence="5">The sequence shown here is derived from an EMBL/GenBank/DDBJ whole genome shotgun (WGS) entry which is preliminary data.</text>
</comment>
<dbReference type="GO" id="GO:0009653">
    <property type="term" value="P:anatomical structure morphogenesis"/>
    <property type="evidence" value="ECO:0007669"/>
    <property type="project" value="TreeGrafter"/>
</dbReference>
<organism evidence="5 6">
    <name type="scientific">Geodia barretti</name>
    <name type="common">Barrett's horny sponge</name>
    <dbReference type="NCBI Taxonomy" id="519541"/>
    <lineage>
        <taxon>Eukaryota</taxon>
        <taxon>Metazoa</taxon>
        <taxon>Porifera</taxon>
        <taxon>Demospongiae</taxon>
        <taxon>Heteroscleromorpha</taxon>
        <taxon>Tetractinellida</taxon>
        <taxon>Astrophorina</taxon>
        <taxon>Geodiidae</taxon>
        <taxon>Geodia</taxon>
    </lineage>
</organism>
<keyword evidence="6" id="KW-1185">Reference proteome</keyword>
<evidence type="ECO:0000256" key="3">
    <source>
        <dbReference type="SAM" id="MobiDB-lite"/>
    </source>
</evidence>
<dbReference type="PANTHER" id="PTHR13703:SF45">
    <property type="entry name" value="MOTHERS AGAINST DECAPENTAPLEGIC HOMOLOG"/>
    <property type="match status" value="1"/>
</dbReference>
<dbReference type="GO" id="GO:0000978">
    <property type="term" value="F:RNA polymerase II cis-regulatory region sequence-specific DNA binding"/>
    <property type="evidence" value="ECO:0007669"/>
    <property type="project" value="TreeGrafter"/>
</dbReference>
<dbReference type="Pfam" id="PF03166">
    <property type="entry name" value="MH2"/>
    <property type="match status" value="1"/>
</dbReference>
<dbReference type="SUPFAM" id="SSF49879">
    <property type="entry name" value="SMAD/FHA domain"/>
    <property type="match status" value="1"/>
</dbReference>
<dbReference type="PROSITE" id="PS51076">
    <property type="entry name" value="MH2"/>
    <property type="match status" value="1"/>
</dbReference>
<dbReference type="GO" id="GO:0071144">
    <property type="term" value="C:heteromeric SMAD protein complex"/>
    <property type="evidence" value="ECO:0007669"/>
    <property type="project" value="TreeGrafter"/>
</dbReference>
<dbReference type="FunFam" id="2.60.200.10:FF:000002">
    <property type="entry name" value="Mothers against decapentaplegic homolog"/>
    <property type="match status" value="1"/>
</dbReference>
<dbReference type="SMART" id="SM00524">
    <property type="entry name" value="DWB"/>
    <property type="match status" value="1"/>
</dbReference>
<dbReference type="InterPro" id="IPR013790">
    <property type="entry name" value="Dwarfin"/>
</dbReference>